<sequence>MIQESIRMLIDDLLLASGSQVKVNLEEHFPGDRFAGGKYSMGSNTITLYIEEIKQQCLQLFSSLDHFMDYLAVVFAHEIGHAEDKELMALADKMDESLNERERQEIALQIEENAWEYAVQLLPHLNPDFVYEIIENSLEPYWEQLEQEPALFK</sequence>
<gene>
    <name evidence="2" type="ORF">D0469_15770</name>
</gene>
<evidence type="ECO:0000256" key="1">
    <source>
        <dbReference type="SAM" id="Coils"/>
    </source>
</evidence>
<dbReference type="Proteomes" id="UP000264541">
    <property type="component" value="Unassembled WGS sequence"/>
</dbReference>
<keyword evidence="3" id="KW-1185">Reference proteome</keyword>
<organism evidence="2 3">
    <name type="scientific">Peribacillus saganii</name>
    <dbReference type="NCBI Taxonomy" id="2303992"/>
    <lineage>
        <taxon>Bacteria</taxon>
        <taxon>Bacillati</taxon>
        <taxon>Bacillota</taxon>
        <taxon>Bacilli</taxon>
        <taxon>Bacillales</taxon>
        <taxon>Bacillaceae</taxon>
        <taxon>Peribacillus</taxon>
    </lineage>
</organism>
<feature type="coiled-coil region" evidence="1">
    <location>
        <begin position="87"/>
        <end position="114"/>
    </location>
</feature>
<accession>A0A372LLZ5</accession>
<protein>
    <submittedName>
        <fullName evidence="2">Uncharacterized protein</fullName>
    </submittedName>
</protein>
<evidence type="ECO:0000313" key="2">
    <source>
        <dbReference type="EMBL" id="RFU67346.1"/>
    </source>
</evidence>
<name>A0A372LLZ5_9BACI</name>
<reference evidence="2 3" key="1">
    <citation type="submission" date="2018-08" db="EMBL/GenBank/DDBJ databases">
        <title>Bacillus chawlae sp. nov., Bacillus glennii sp. nov., and Bacillus saganii sp. nov. Isolated from the Vehicle Assembly Building at Kennedy Space Center where the Viking Spacecraft were Assembled.</title>
        <authorList>
            <person name="Seuylemezian A."/>
            <person name="Vaishampayan P."/>
        </authorList>
    </citation>
    <scope>NUCLEOTIDE SEQUENCE [LARGE SCALE GENOMIC DNA]</scope>
    <source>
        <strain evidence="2 3">V47-23a</strain>
    </source>
</reference>
<evidence type="ECO:0000313" key="3">
    <source>
        <dbReference type="Proteomes" id="UP000264541"/>
    </source>
</evidence>
<proteinExistence type="predicted"/>
<comment type="caution">
    <text evidence="2">The sequence shown here is derived from an EMBL/GenBank/DDBJ whole genome shotgun (WGS) entry which is preliminary data.</text>
</comment>
<dbReference type="OrthoDB" id="2859043at2"/>
<dbReference type="EMBL" id="QVTE01000045">
    <property type="protein sequence ID" value="RFU67346.1"/>
    <property type="molecule type" value="Genomic_DNA"/>
</dbReference>
<dbReference type="AlphaFoldDB" id="A0A372LLZ5"/>
<keyword evidence="1" id="KW-0175">Coiled coil</keyword>